<dbReference type="PANTHER" id="PTHR47993:SF382">
    <property type="entry name" value="OS04G0193300 PROTEIN"/>
    <property type="match status" value="1"/>
</dbReference>
<dbReference type="NCBIfam" id="TIGR01640">
    <property type="entry name" value="F_box_assoc_1"/>
    <property type="match status" value="1"/>
</dbReference>
<feature type="domain" description="F-box associated beta-propeller type 3" evidence="1">
    <location>
        <begin position="98"/>
        <end position="325"/>
    </location>
</feature>
<evidence type="ECO:0000313" key="4">
    <source>
        <dbReference type="Proteomes" id="UP001231189"/>
    </source>
</evidence>
<evidence type="ECO:0000259" key="2">
    <source>
        <dbReference type="Pfam" id="PF12937"/>
    </source>
</evidence>
<evidence type="ECO:0000313" key="3">
    <source>
        <dbReference type="EMBL" id="KAK1652004.1"/>
    </source>
</evidence>
<dbReference type="InterPro" id="IPR017451">
    <property type="entry name" value="F-box-assoc_interact_dom"/>
</dbReference>
<feature type="domain" description="F-box" evidence="2">
    <location>
        <begin position="8"/>
        <end position="42"/>
    </location>
</feature>
<protein>
    <recommendedName>
        <fullName evidence="5">F-box domain-containing protein</fullName>
    </recommendedName>
</protein>
<dbReference type="InterPro" id="IPR036047">
    <property type="entry name" value="F-box-like_dom_sf"/>
</dbReference>
<dbReference type="Proteomes" id="UP001231189">
    <property type="component" value="Unassembled WGS sequence"/>
</dbReference>
<gene>
    <name evidence="3" type="ORF">QYE76_069809</name>
</gene>
<dbReference type="PANTHER" id="PTHR47993">
    <property type="entry name" value="OS09G0372900 PROTEIN-RELATED"/>
    <property type="match status" value="1"/>
</dbReference>
<comment type="caution">
    <text evidence="3">The sequence shown here is derived from an EMBL/GenBank/DDBJ whole genome shotgun (WGS) entry which is preliminary data.</text>
</comment>
<dbReference type="InterPro" id="IPR013187">
    <property type="entry name" value="F-box-assoc_dom_typ3"/>
</dbReference>
<dbReference type="InterPro" id="IPR001810">
    <property type="entry name" value="F-box_dom"/>
</dbReference>
<proteinExistence type="predicted"/>
<dbReference type="Pfam" id="PF12937">
    <property type="entry name" value="F-box-like"/>
    <property type="match status" value="1"/>
</dbReference>
<name>A0AAD8SHL0_LOLMU</name>
<sequence length="383" mass="43528">MAPPHRGLPDEIAIWEILIRLDPKALLRCRAVCRAWLRATSTREFLVIHHGRQPTLPLLDGYNGDVDDRTLDIIPLDHRARLVAADQLQPIARLDHRHPLQSCDGLLLLCTNGTDISHGGADIKRQYSICNPATRQYAPLPQIADFIVVAMYPHGHTGEYRLLLYPGRLMNGKLAPGLHDGFYVFTLGSCQPPRHIGWPEAKEVMFEKNVLFRGNLHWYMEVLESSKAGMILVFDTTAESFKEMRAAPIDCGDADLFEMDGMLILAKFNNAAEAIDIWILQDYEREIWICKCQIRLPAEDIRAQFQEVHRNWDVQVTSSDEAVIILVLYGLYRILQIDIDGKLVATFHREGLCRGLLRLKQSLVPHTFFPALEGYVANSLPFM</sequence>
<organism evidence="3 4">
    <name type="scientific">Lolium multiflorum</name>
    <name type="common">Italian ryegrass</name>
    <name type="synonym">Lolium perenne subsp. multiflorum</name>
    <dbReference type="NCBI Taxonomy" id="4521"/>
    <lineage>
        <taxon>Eukaryota</taxon>
        <taxon>Viridiplantae</taxon>
        <taxon>Streptophyta</taxon>
        <taxon>Embryophyta</taxon>
        <taxon>Tracheophyta</taxon>
        <taxon>Spermatophyta</taxon>
        <taxon>Magnoliopsida</taxon>
        <taxon>Liliopsida</taxon>
        <taxon>Poales</taxon>
        <taxon>Poaceae</taxon>
        <taxon>BOP clade</taxon>
        <taxon>Pooideae</taxon>
        <taxon>Poodae</taxon>
        <taxon>Poeae</taxon>
        <taxon>Poeae Chloroplast Group 2 (Poeae type)</taxon>
        <taxon>Loliodinae</taxon>
        <taxon>Loliinae</taxon>
        <taxon>Lolium</taxon>
    </lineage>
</organism>
<keyword evidence="4" id="KW-1185">Reference proteome</keyword>
<evidence type="ECO:0000259" key="1">
    <source>
        <dbReference type="Pfam" id="PF08268"/>
    </source>
</evidence>
<dbReference type="EMBL" id="JAUUTY010000004">
    <property type="protein sequence ID" value="KAK1652004.1"/>
    <property type="molecule type" value="Genomic_DNA"/>
</dbReference>
<dbReference type="Gene3D" id="1.20.1280.50">
    <property type="match status" value="1"/>
</dbReference>
<dbReference type="AlphaFoldDB" id="A0AAD8SHL0"/>
<accession>A0AAD8SHL0</accession>
<evidence type="ECO:0008006" key="5">
    <source>
        <dbReference type="Google" id="ProtNLM"/>
    </source>
</evidence>
<dbReference type="Pfam" id="PF08268">
    <property type="entry name" value="FBA_3"/>
    <property type="match status" value="1"/>
</dbReference>
<reference evidence="3" key="1">
    <citation type="submission" date="2023-07" db="EMBL/GenBank/DDBJ databases">
        <title>A chromosome-level genome assembly of Lolium multiflorum.</title>
        <authorList>
            <person name="Chen Y."/>
            <person name="Copetti D."/>
            <person name="Kolliker R."/>
            <person name="Studer B."/>
        </authorList>
    </citation>
    <scope>NUCLEOTIDE SEQUENCE</scope>
    <source>
        <strain evidence="3">02402/16</strain>
        <tissue evidence="3">Leaf</tissue>
    </source>
</reference>
<dbReference type="SUPFAM" id="SSF81383">
    <property type="entry name" value="F-box domain"/>
    <property type="match status" value="1"/>
</dbReference>
<dbReference type="InterPro" id="IPR050233">
    <property type="entry name" value="A_thaliana_F-box"/>
</dbReference>